<sequence length="860" mass="95957">MDDADKRVPVRAMTMSPGVALYRPDADRLRRHSHSTRPGLDESTGSSMHVQSYLVSPVRPQRHGRLPHSASHGDAARLARTNSALTPGRLTSSRNRLFIGNNAAMNPMIAGTPTTSSSSFLSSPSRVTTSAVATEDVLRKIFASALPTVFDALAKYQYQQATLVLDKCQELSREWKNWEVFTVFVRLAASCESTYHLMRYLDEEMVATETIDQLYNKLIVLLHHLSEEVQTVLQRLQRQQEAQQRRLSIPRPRKDVEASTASQSQTELTELERVTTGDLEYYADLLDQAAEFFALRIPVVEMYRGFATMSPPHEYAGMAKTVDRLLQHYELFEHPLLATLKESALVELRTVKAALETEVRLAQYEFAPTMVALHRLKTSLRAWCEHIDAVTEYPLYDDSDDEDEYLFSGSTYSNTTSMGSTLYLQALAHAGHGNGGDIDPSRAPHSARRRSYPHGSTSTMELIPSVTDRYEHPAESQNPFSRLLGHRGLLLKRGLSVSSLRFPGRPPTTPTDTLEHAILGSLPGMFSSALTPSGQQPPNSAASQQPSNYGFNATNSHTVAAEMMAAAIAKQEREDGYALPVYQWSRRLYRSLVAKYTLYFHRWLEPIENHGDALSPFNLTRIIRSPVGISYLQLMDVLLTKGSQRVDDGSTSIMLILETDKLENKGGTYFPKGYLCPSSNNPDSASKDKESGKTNGQHIEPTSTAARVLTHTSSSMASSVDTTSSSPHPLFLHLEPEAEDDESTDFAPLWGLRGWPAVFSYPHPDPPMQHWPNLVSLIMDNRAYLEDSRGRGPLMHLERRLKTSYYISRVDPAMYLVLVVEGKRRPSEKTIQDFMQTLTANLQHSGAFERQHTTPGSSGG</sequence>
<feature type="compositionally biased region" description="Low complexity" evidence="1">
    <location>
        <begin position="532"/>
        <end position="548"/>
    </location>
</feature>
<dbReference type="PANTHER" id="PTHR31581:SF1">
    <property type="entry name" value="KICSTOR SUBUNIT 2"/>
    <property type="match status" value="1"/>
</dbReference>
<feature type="region of interest" description="Disordered" evidence="1">
    <location>
        <begin position="23"/>
        <end position="49"/>
    </location>
</feature>
<keyword evidence="3" id="KW-1185">Reference proteome</keyword>
<dbReference type="PANTHER" id="PTHR31581">
    <property type="entry name" value="KICSTOR COMPLEX PROTEIN C12ORF66"/>
    <property type="match status" value="1"/>
</dbReference>
<dbReference type="SUPFAM" id="SSF158548">
    <property type="entry name" value="FLJ32549 domain-like"/>
    <property type="match status" value="1"/>
</dbReference>
<feature type="region of interest" description="Disordered" evidence="1">
    <location>
        <begin position="712"/>
        <end position="731"/>
    </location>
</feature>
<organism evidence="2 3">
    <name type="scientific">Pythium oligandrum</name>
    <name type="common">Mycoparasitic fungus</name>
    <dbReference type="NCBI Taxonomy" id="41045"/>
    <lineage>
        <taxon>Eukaryota</taxon>
        <taxon>Sar</taxon>
        <taxon>Stramenopiles</taxon>
        <taxon>Oomycota</taxon>
        <taxon>Peronosporomycetes</taxon>
        <taxon>Pythiales</taxon>
        <taxon>Pythiaceae</taxon>
        <taxon>Pythium</taxon>
    </lineage>
</organism>
<accession>A0A8K1FMG8</accession>
<dbReference type="GO" id="GO:0034198">
    <property type="term" value="P:cellular response to amino acid starvation"/>
    <property type="evidence" value="ECO:0007669"/>
    <property type="project" value="TreeGrafter"/>
</dbReference>
<dbReference type="Gene3D" id="1.10.3450.30">
    <property type="match status" value="2"/>
</dbReference>
<proteinExistence type="predicted"/>
<dbReference type="InterPro" id="IPR018544">
    <property type="entry name" value="KICS_2"/>
</dbReference>
<dbReference type="InterPro" id="IPR038060">
    <property type="entry name" value="C12orf66-like_central_sf"/>
</dbReference>
<dbReference type="Gene3D" id="3.30.450.240">
    <property type="match status" value="1"/>
</dbReference>
<feature type="region of interest" description="Disordered" evidence="1">
    <location>
        <begin position="62"/>
        <end position="83"/>
    </location>
</feature>
<dbReference type="OrthoDB" id="18134at2759"/>
<comment type="caution">
    <text evidence="2">The sequence shown here is derived from an EMBL/GenBank/DDBJ whole genome shotgun (WGS) entry which is preliminary data.</text>
</comment>
<protein>
    <submittedName>
        <fullName evidence="2">Uncharacterized protein</fullName>
    </submittedName>
</protein>
<evidence type="ECO:0000256" key="1">
    <source>
        <dbReference type="SAM" id="MobiDB-lite"/>
    </source>
</evidence>
<feature type="compositionally biased region" description="Polar residues" evidence="1">
    <location>
        <begin position="259"/>
        <end position="268"/>
    </location>
</feature>
<evidence type="ECO:0000313" key="2">
    <source>
        <dbReference type="EMBL" id="TMW63643.1"/>
    </source>
</evidence>
<feature type="region of interest" description="Disordered" evidence="1">
    <location>
        <begin position="243"/>
        <end position="268"/>
    </location>
</feature>
<dbReference type="Proteomes" id="UP000794436">
    <property type="component" value="Unassembled WGS sequence"/>
</dbReference>
<feature type="compositionally biased region" description="Polar residues" evidence="1">
    <location>
        <begin position="693"/>
        <end position="704"/>
    </location>
</feature>
<dbReference type="Pfam" id="PF09404">
    <property type="entry name" value="C12orf66_like"/>
    <property type="match status" value="2"/>
</dbReference>
<dbReference type="EMBL" id="SPLM01000072">
    <property type="protein sequence ID" value="TMW63643.1"/>
    <property type="molecule type" value="Genomic_DNA"/>
</dbReference>
<reference evidence="2" key="1">
    <citation type="submission" date="2019-03" db="EMBL/GenBank/DDBJ databases">
        <title>Long read genome sequence of the mycoparasitic Pythium oligandrum ATCC 38472 isolated from sugarbeet rhizosphere.</title>
        <authorList>
            <person name="Gaulin E."/>
        </authorList>
    </citation>
    <scope>NUCLEOTIDE SEQUENCE</scope>
    <source>
        <strain evidence="2">ATCC 38472_TT</strain>
    </source>
</reference>
<feature type="compositionally biased region" description="Low complexity" evidence="1">
    <location>
        <begin position="712"/>
        <end position="726"/>
    </location>
</feature>
<dbReference type="AlphaFoldDB" id="A0A8K1FMG8"/>
<feature type="region of interest" description="Disordered" evidence="1">
    <location>
        <begin position="680"/>
        <end position="704"/>
    </location>
</feature>
<dbReference type="GO" id="GO:0042149">
    <property type="term" value="P:cellular response to glucose starvation"/>
    <property type="evidence" value="ECO:0007669"/>
    <property type="project" value="TreeGrafter"/>
</dbReference>
<feature type="region of interest" description="Disordered" evidence="1">
    <location>
        <begin position="434"/>
        <end position="459"/>
    </location>
</feature>
<dbReference type="GO" id="GO:1904262">
    <property type="term" value="P:negative regulation of TORC1 signaling"/>
    <property type="evidence" value="ECO:0007669"/>
    <property type="project" value="TreeGrafter"/>
</dbReference>
<feature type="region of interest" description="Disordered" evidence="1">
    <location>
        <begin position="527"/>
        <end position="553"/>
    </location>
</feature>
<dbReference type="SUPFAM" id="SSF160651">
    <property type="entry name" value="FLJ32549 C-terminal domain-like"/>
    <property type="match status" value="1"/>
</dbReference>
<evidence type="ECO:0000313" key="3">
    <source>
        <dbReference type="Proteomes" id="UP000794436"/>
    </source>
</evidence>
<gene>
    <name evidence="2" type="ORF">Poli38472_002584</name>
</gene>
<dbReference type="GO" id="GO:0061462">
    <property type="term" value="P:protein localization to lysosome"/>
    <property type="evidence" value="ECO:0007669"/>
    <property type="project" value="TreeGrafter"/>
</dbReference>
<name>A0A8K1FMG8_PYTOL</name>